<evidence type="ECO:0000256" key="6">
    <source>
        <dbReference type="SAM" id="SignalP"/>
    </source>
</evidence>
<evidence type="ECO:0000256" key="3">
    <source>
        <dbReference type="ARBA" id="ARBA00023136"/>
    </source>
</evidence>
<keyword evidence="9" id="KW-1185">Reference proteome</keyword>
<dbReference type="SUPFAM" id="SSF56925">
    <property type="entry name" value="OMPA-like"/>
    <property type="match status" value="1"/>
</dbReference>
<name>A0ABW5DFE1_9HYPH</name>
<gene>
    <name evidence="8" type="ORF">ACFSMZ_06595</name>
</gene>
<dbReference type="InterPro" id="IPR011250">
    <property type="entry name" value="OMP/PagP_B-barrel"/>
</dbReference>
<dbReference type="Proteomes" id="UP001597373">
    <property type="component" value="Unassembled WGS sequence"/>
</dbReference>
<keyword evidence="2 6" id="KW-0732">Signal</keyword>
<sequence>MRAILSISILSLISAPSFAADIIFDPDPVPPIVSLPEGPFTWSGRYVGVDLGFGRGKVKESFVTENIPESIFNIRQTEGAFGGVYAGFGRQARKLYFGFEGDIQYAGIKGTHADDGGPVAEFTTQWLGSTRLRAGYAMNDMFGQDMGHLLPYVTGGLAFGSFKATVTDNGNEWVGERGDTGYTLGGGFDYAINRNTIAKLEYQYLDFGNRSFSDETDYARVRVKGHTLRAGVAYKF</sequence>
<dbReference type="PANTHER" id="PTHR34001">
    <property type="entry name" value="BLL7405 PROTEIN"/>
    <property type="match status" value="1"/>
</dbReference>
<dbReference type="InterPro" id="IPR051692">
    <property type="entry name" value="OMP-like"/>
</dbReference>
<proteinExistence type="inferred from homology"/>
<evidence type="ECO:0000256" key="4">
    <source>
        <dbReference type="ARBA" id="ARBA00023237"/>
    </source>
</evidence>
<comment type="caution">
    <text evidence="8">The sequence shown here is derived from an EMBL/GenBank/DDBJ whole genome shotgun (WGS) entry which is preliminary data.</text>
</comment>
<dbReference type="Pfam" id="PF13505">
    <property type="entry name" value="OMP_b-brl"/>
    <property type="match status" value="1"/>
</dbReference>
<reference evidence="9" key="1">
    <citation type="journal article" date="2019" name="Int. J. Syst. Evol. Microbiol.">
        <title>The Global Catalogue of Microorganisms (GCM) 10K type strain sequencing project: providing services to taxonomists for standard genome sequencing and annotation.</title>
        <authorList>
            <consortium name="The Broad Institute Genomics Platform"/>
            <consortium name="The Broad Institute Genome Sequencing Center for Infectious Disease"/>
            <person name="Wu L."/>
            <person name="Ma J."/>
        </authorList>
    </citation>
    <scope>NUCLEOTIDE SEQUENCE [LARGE SCALE GENOMIC DNA]</scope>
    <source>
        <strain evidence="9">KCTC 23707</strain>
    </source>
</reference>
<feature type="signal peptide" evidence="6">
    <location>
        <begin position="1"/>
        <end position="19"/>
    </location>
</feature>
<dbReference type="Gene3D" id="2.40.160.20">
    <property type="match status" value="1"/>
</dbReference>
<dbReference type="EMBL" id="JBHUIR010000020">
    <property type="protein sequence ID" value="MFD2259430.1"/>
    <property type="molecule type" value="Genomic_DNA"/>
</dbReference>
<keyword evidence="3" id="KW-0472">Membrane</keyword>
<organism evidence="8 9">
    <name type="scientific">Chelativorans composti</name>
    <dbReference type="NCBI Taxonomy" id="768533"/>
    <lineage>
        <taxon>Bacteria</taxon>
        <taxon>Pseudomonadati</taxon>
        <taxon>Pseudomonadota</taxon>
        <taxon>Alphaproteobacteria</taxon>
        <taxon>Hyphomicrobiales</taxon>
        <taxon>Phyllobacteriaceae</taxon>
        <taxon>Chelativorans</taxon>
    </lineage>
</organism>
<evidence type="ECO:0000256" key="5">
    <source>
        <dbReference type="ARBA" id="ARBA00038306"/>
    </source>
</evidence>
<feature type="domain" description="Outer membrane protein beta-barrel" evidence="7">
    <location>
        <begin position="42"/>
        <end position="236"/>
    </location>
</feature>
<evidence type="ECO:0000313" key="8">
    <source>
        <dbReference type="EMBL" id="MFD2259430.1"/>
    </source>
</evidence>
<comment type="subcellular location">
    <subcellularLocation>
        <location evidence="1">Cell outer membrane</location>
    </subcellularLocation>
</comment>
<keyword evidence="4" id="KW-0998">Cell outer membrane</keyword>
<accession>A0ABW5DFE1</accession>
<comment type="similarity">
    <text evidence="5">Belongs to the Omp25/RopB family.</text>
</comment>
<dbReference type="InterPro" id="IPR027385">
    <property type="entry name" value="Beta-barrel_OMP"/>
</dbReference>
<evidence type="ECO:0000313" key="9">
    <source>
        <dbReference type="Proteomes" id="UP001597373"/>
    </source>
</evidence>
<dbReference type="PANTHER" id="PTHR34001:SF3">
    <property type="entry name" value="BLL7405 PROTEIN"/>
    <property type="match status" value="1"/>
</dbReference>
<dbReference type="RefSeq" id="WP_345098606.1">
    <property type="nucleotide sequence ID" value="NZ_BAABGS010000018.1"/>
</dbReference>
<evidence type="ECO:0000256" key="2">
    <source>
        <dbReference type="ARBA" id="ARBA00022729"/>
    </source>
</evidence>
<protein>
    <submittedName>
        <fullName evidence="8">Outer membrane protein</fullName>
    </submittedName>
</protein>
<evidence type="ECO:0000256" key="1">
    <source>
        <dbReference type="ARBA" id="ARBA00004442"/>
    </source>
</evidence>
<feature type="chain" id="PRO_5046912653" evidence="6">
    <location>
        <begin position="20"/>
        <end position="236"/>
    </location>
</feature>
<evidence type="ECO:0000259" key="7">
    <source>
        <dbReference type="Pfam" id="PF13505"/>
    </source>
</evidence>